<keyword evidence="8" id="KW-0408">Iron</keyword>
<dbReference type="InterPro" id="IPR041953">
    <property type="entry name" value="YdeP_MopB"/>
</dbReference>
<dbReference type="OrthoDB" id="9803192at2"/>
<keyword evidence="14" id="KW-1185">Reference proteome</keyword>
<dbReference type="CDD" id="cd02767">
    <property type="entry name" value="MopB_ydeP"/>
    <property type="match status" value="1"/>
</dbReference>
<evidence type="ECO:0000256" key="10">
    <source>
        <dbReference type="SAM" id="MobiDB-lite"/>
    </source>
</evidence>
<dbReference type="PANTHER" id="PTHR43105:SF4">
    <property type="entry name" value="PROTEIN YDEP"/>
    <property type="match status" value="1"/>
</dbReference>
<dbReference type="GO" id="GO:0043546">
    <property type="term" value="F:molybdopterin cofactor binding"/>
    <property type="evidence" value="ECO:0007669"/>
    <property type="project" value="InterPro"/>
</dbReference>
<dbReference type="EC" id="1.2.1.2" evidence="13"/>
<keyword evidence="4" id="KW-0004">4Fe-4S</keyword>
<comment type="cofactor">
    <cofactor evidence="2">
        <name>[4Fe-4S] cluster</name>
        <dbReference type="ChEBI" id="CHEBI:49883"/>
    </cofactor>
</comment>
<evidence type="ECO:0000256" key="7">
    <source>
        <dbReference type="ARBA" id="ARBA00023002"/>
    </source>
</evidence>
<evidence type="ECO:0000313" key="13">
    <source>
        <dbReference type="EMBL" id="EFH12394.1"/>
    </source>
</evidence>
<dbReference type="Gene3D" id="3.40.50.740">
    <property type="match status" value="1"/>
</dbReference>
<dbReference type="Pfam" id="PF00384">
    <property type="entry name" value="Molybdopterin"/>
    <property type="match status" value="1"/>
</dbReference>
<dbReference type="PANTHER" id="PTHR43105">
    <property type="entry name" value="RESPIRATORY NITRATE REDUCTASE"/>
    <property type="match status" value="1"/>
</dbReference>
<evidence type="ECO:0000256" key="8">
    <source>
        <dbReference type="ARBA" id="ARBA00023004"/>
    </source>
</evidence>
<dbReference type="NCBIfam" id="TIGR01701">
    <property type="entry name" value="Fdhalpha-like"/>
    <property type="match status" value="1"/>
</dbReference>
<dbReference type="SUPFAM" id="SSF50692">
    <property type="entry name" value="ADC-like"/>
    <property type="match status" value="1"/>
</dbReference>
<reference evidence="13 14" key="1">
    <citation type="submission" date="2010-04" db="EMBL/GenBank/DDBJ databases">
        <authorList>
            <person name="Qin X."/>
            <person name="Bachman B."/>
            <person name="Battles P."/>
            <person name="Bell A."/>
            <person name="Bess C."/>
            <person name="Bickham C."/>
            <person name="Chaboub L."/>
            <person name="Chen D."/>
            <person name="Coyle M."/>
            <person name="Deiros D.R."/>
            <person name="Dinh H."/>
            <person name="Forbes L."/>
            <person name="Fowler G."/>
            <person name="Francisco L."/>
            <person name="Fu Q."/>
            <person name="Gubbala S."/>
            <person name="Hale W."/>
            <person name="Han Y."/>
            <person name="Hemphill L."/>
            <person name="Highlander S.K."/>
            <person name="Hirani K."/>
            <person name="Hogues M."/>
            <person name="Jackson L."/>
            <person name="Jakkamsetti A."/>
            <person name="Javaid M."/>
            <person name="Jiang H."/>
            <person name="Korchina V."/>
            <person name="Kovar C."/>
            <person name="Lara F."/>
            <person name="Lee S."/>
            <person name="Mata R."/>
            <person name="Mathew T."/>
            <person name="Moen C."/>
            <person name="Morales K."/>
            <person name="Munidasa M."/>
            <person name="Nazareth L."/>
            <person name="Ngo R."/>
            <person name="Nguyen L."/>
            <person name="Okwuonu G."/>
            <person name="Ongeri F."/>
            <person name="Patil S."/>
            <person name="Petrosino J."/>
            <person name="Pham C."/>
            <person name="Pham P."/>
            <person name="Pu L.-L."/>
            <person name="Puazo M."/>
            <person name="Raj R."/>
            <person name="Reid J."/>
            <person name="Rouhana J."/>
            <person name="Saada N."/>
            <person name="Shang Y."/>
            <person name="Simmons D."/>
            <person name="Thornton R."/>
            <person name="Warren J."/>
            <person name="Weissenberger G."/>
            <person name="Zhang J."/>
            <person name="Zhang L."/>
            <person name="Zhou C."/>
            <person name="Zhu D."/>
            <person name="Muzny D."/>
            <person name="Worley K."/>
            <person name="Gibbs R."/>
        </authorList>
    </citation>
    <scope>NUCLEOTIDE SEQUENCE [LARGE SCALE GENOMIC DNA]</scope>
    <source>
        <strain evidence="13 14">ATCC 49957</strain>
    </source>
</reference>
<organism evidence="13 14">
    <name type="scientific">Pseudoroseomonas cervicalis ATCC 49957</name>
    <dbReference type="NCBI Taxonomy" id="525371"/>
    <lineage>
        <taxon>Bacteria</taxon>
        <taxon>Pseudomonadati</taxon>
        <taxon>Pseudomonadota</taxon>
        <taxon>Alphaproteobacteria</taxon>
        <taxon>Acetobacterales</taxon>
        <taxon>Roseomonadaceae</taxon>
        <taxon>Roseomonas</taxon>
    </lineage>
</organism>
<dbReference type="Pfam" id="PF01568">
    <property type="entry name" value="Molydop_binding"/>
    <property type="match status" value="1"/>
</dbReference>
<dbReference type="Proteomes" id="UP000005324">
    <property type="component" value="Unassembled WGS sequence"/>
</dbReference>
<dbReference type="PIRSF" id="PIRSF000144">
    <property type="entry name" value="CbbBc"/>
    <property type="match status" value="1"/>
</dbReference>
<dbReference type="GO" id="GO:0016020">
    <property type="term" value="C:membrane"/>
    <property type="evidence" value="ECO:0007669"/>
    <property type="project" value="TreeGrafter"/>
</dbReference>
<dbReference type="GO" id="GO:1990204">
    <property type="term" value="C:oxidoreductase complex"/>
    <property type="evidence" value="ECO:0007669"/>
    <property type="project" value="UniProtKB-ARBA"/>
</dbReference>
<dbReference type="InterPro" id="IPR050123">
    <property type="entry name" value="Prok_molybdopt-oxidoreductase"/>
</dbReference>
<evidence type="ECO:0000259" key="11">
    <source>
        <dbReference type="Pfam" id="PF00384"/>
    </source>
</evidence>
<comment type="similarity">
    <text evidence="3">Belongs to the prokaryotic molybdopterin-containing oxidoreductase family.</text>
</comment>
<protein>
    <submittedName>
        <fullName evidence="13">Oxidoreductase alpha (Molybdopterin) subunit</fullName>
        <ecNumber evidence="13">1.2.1.2</ecNumber>
    </submittedName>
</protein>
<sequence>MAEKLRHEAYRGPSGGWGSVRSLGNILRREGNAASTALALRQQNKEGGFMCVSCAWAKPSPPHLFEFCENGAKATAWDLTSERVAPDFFARHTVTELEGWTDHALEQAGRLTEPMRWDETTDRYVPVTWQKAFAEIGAELRAMRPDEAIFYASGRASNEASYLWQLLARAYGTNNLPDSSNMCHESTSVALPQAIGVPVGTVTLEDFEQTDFIMIFGQNTPTNSPRMLHQLDEASRRGVPIVVINPLRERGLERFTNPQNPVQMTAGTPTQIARHLLQPRPGGDLALIAGLCKTLLEMEDAAKREGGSPVLDHDFIAEHTQGFDAFADALRSKDWAEIEQHSGLKRSAIEILAREYAKAERVLGVYGMGLTQHRAGVETVRMLVSLLLMRGQMGKPGAGICPVRGHSNVQGQRAVWITEKPELAPLDKLAEMFGFAPPREKGTDVVEAAGRVIDGTARAVLQLGGNLVRSLPEHGLLVPAWRKLPLTVMITTKLNRSHLVHGRRAYLLPCLSRIEIDRQASGPQITSMEDSTSCIHPSRGIREPASSELRSEPAIIAGLAKAVLEPNPKLDWDGWIADYERIRALIAETKPDWYHDYSRRMREPGGFFRANPARQRVWQTDTGRANFLTLRSLDSNPDMPQQEGTLALMTIRSNDQFNTTIYGYDDRFRGISGSRTVVMLNAEDMRRMGLQEGDRVDLATAADDGVERCVRNLQVVEYDLPPGSAAGYYPECNPLLPLWHHARESHVPAAKSIPVRVERAAA</sequence>
<dbReference type="GO" id="GO:0030151">
    <property type="term" value="F:molybdenum ion binding"/>
    <property type="evidence" value="ECO:0007669"/>
    <property type="project" value="InterPro"/>
</dbReference>
<accession>D5RJX8</accession>
<keyword evidence="5" id="KW-0500">Molybdenum</keyword>
<dbReference type="RefSeq" id="WP_007005237.1">
    <property type="nucleotide sequence ID" value="NZ_GG770781.1"/>
</dbReference>
<evidence type="ECO:0000256" key="4">
    <source>
        <dbReference type="ARBA" id="ARBA00022485"/>
    </source>
</evidence>
<dbReference type="InterPro" id="IPR009010">
    <property type="entry name" value="Asp_de-COase-like_dom_sf"/>
</dbReference>
<dbReference type="GO" id="GO:0045333">
    <property type="term" value="P:cellular respiration"/>
    <property type="evidence" value="ECO:0007669"/>
    <property type="project" value="UniProtKB-ARBA"/>
</dbReference>
<keyword evidence="6" id="KW-0479">Metal-binding</keyword>
<proteinExistence type="inferred from homology"/>
<keyword evidence="9" id="KW-0411">Iron-sulfur</keyword>
<dbReference type="GO" id="GO:0008863">
    <property type="term" value="F:formate dehydrogenase (NAD+) activity"/>
    <property type="evidence" value="ECO:0007669"/>
    <property type="project" value="InterPro"/>
</dbReference>
<dbReference type="Gene3D" id="3.40.228.10">
    <property type="entry name" value="Dimethylsulfoxide Reductase, domain 2"/>
    <property type="match status" value="1"/>
</dbReference>
<name>D5RJX8_9PROT</name>
<dbReference type="HOGENOM" id="CLU_000422_16_1_5"/>
<dbReference type="InterPro" id="IPR010046">
    <property type="entry name" value="Mopterin_OxRdtse_a_bac"/>
</dbReference>
<evidence type="ECO:0000256" key="6">
    <source>
        <dbReference type="ARBA" id="ARBA00022723"/>
    </source>
</evidence>
<evidence type="ECO:0000256" key="2">
    <source>
        <dbReference type="ARBA" id="ARBA00001966"/>
    </source>
</evidence>
<dbReference type="EMBL" id="ADVL01000231">
    <property type="protein sequence ID" value="EFH12394.1"/>
    <property type="molecule type" value="Genomic_DNA"/>
</dbReference>
<dbReference type="GO" id="GO:0051539">
    <property type="term" value="F:4 iron, 4 sulfur cluster binding"/>
    <property type="evidence" value="ECO:0007669"/>
    <property type="project" value="UniProtKB-KW"/>
</dbReference>
<feature type="compositionally biased region" description="Polar residues" evidence="10">
    <location>
        <begin position="522"/>
        <end position="535"/>
    </location>
</feature>
<comment type="cofactor">
    <cofactor evidence="1">
        <name>Mo-bis(molybdopterin guanine dinucleotide)</name>
        <dbReference type="ChEBI" id="CHEBI:60539"/>
    </cofactor>
</comment>
<evidence type="ECO:0000256" key="3">
    <source>
        <dbReference type="ARBA" id="ARBA00010312"/>
    </source>
</evidence>
<dbReference type="InterPro" id="IPR006657">
    <property type="entry name" value="MoPterin_dinucl-bd_dom"/>
</dbReference>
<dbReference type="InterPro" id="IPR037951">
    <property type="entry name" value="MopB_CT_YdeP"/>
</dbReference>
<dbReference type="CDD" id="cd02787">
    <property type="entry name" value="MopB_CT_ydeP"/>
    <property type="match status" value="1"/>
</dbReference>
<feature type="region of interest" description="Disordered" evidence="10">
    <location>
        <begin position="522"/>
        <end position="547"/>
    </location>
</feature>
<evidence type="ECO:0000259" key="12">
    <source>
        <dbReference type="Pfam" id="PF01568"/>
    </source>
</evidence>
<keyword evidence="7 13" id="KW-0560">Oxidoreductase</keyword>
<evidence type="ECO:0000313" key="14">
    <source>
        <dbReference type="Proteomes" id="UP000005324"/>
    </source>
</evidence>
<feature type="domain" description="Molybdopterin dinucleotide-binding" evidence="12">
    <location>
        <begin position="646"/>
        <end position="703"/>
    </location>
</feature>
<comment type="caution">
    <text evidence="13">The sequence shown here is derived from an EMBL/GenBank/DDBJ whole genome shotgun (WGS) entry which is preliminary data.</text>
</comment>
<dbReference type="AlphaFoldDB" id="D5RJX8"/>
<evidence type="ECO:0000256" key="5">
    <source>
        <dbReference type="ARBA" id="ARBA00022505"/>
    </source>
</evidence>
<gene>
    <name evidence="13" type="primary">rhlE2</name>
    <name evidence="13" type="ORF">HMPREF0731_1388</name>
</gene>
<dbReference type="SUPFAM" id="SSF53706">
    <property type="entry name" value="Formate dehydrogenase/DMSO reductase, domains 1-3"/>
    <property type="match status" value="1"/>
</dbReference>
<evidence type="ECO:0000256" key="9">
    <source>
        <dbReference type="ARBA" id="ARBA00023014"/>
    </source>
</evidence>
<feature type="domain" description="Molybdopterin oxidoreductase" evidence="11">
    <location>
        <begin position="110"/>
        <end position="490"/>
    </location>
</feature>
<dbReference type="InterPro" id="IPR006656">
    <property type="entry name" value="Mopterin_OxRdtase"/>
</dbReference>
<evidence type="ECO:0000256" key="1">
    <source>
        <dbReference type="ARBA" id="ARBA00001942"/>
    </source>
</evidence>